<sequence>MNTSFHIPLQYLREYILGRLALHFGKATSVTINADAYVHDGSPFATWMEEAQPDAPEFVALLLALAPHLQPGFFEEILREYIPEGGDFIPFGGIKSQHHRGMLPTGETLLFVLAGNDPDKRTDLQGSLLYQSRFFRQGTLSIEPVNIGEPVMAGQLLLAAETLDYWLTGRVSHPRFSPEFAAEYITTDLLWSDLVLQENTLQQIREIEQWVIHHRTLLDDWQMIKKVKRGYCALFHGPPGTGKTMAATLLGKYTQRDVFRIDLSKVVSKYIGETEKNLSRIFDRAERKNWILFFDEADALFGKRTEIRDAHDKYANQEVGYLLQRIESYDGLIILASNFKGNMDEAFLRRMQNVVYFPVPAAPERHVLWNRAFPERVTLSSGISLEQISLHHELTGSNINNIAFHCCLKLISDQRMELTGADLQSAIHRELMKEGKS</sequence>
<dbReference type="SUPFAM" id="SSF52540">
    <property type="entry name" value="P-loop containing nucleoside triphosphate hydrolases"/>
    <property type="match status" value="1"/>
</dbReference>
<evidence type="ECO:0000259" key="4">
    <source>
        <dbReference type="SMART" id="SM00382"/>
    </source>
</evidence>
<evidence type="ECO:0000313" key="5">
    <source>
        <dbReference type="EMBL" id="NLR67452.1"/>
    </source>
</evidence>
<dbReference type="RefSeq" id="WP_168873414.1">
    <property type="nucleotide sequence ID" value="NZ_JABAIA010000003.1"/>
</dbReference>
<keyword evidence="6" id="KW-1185">Reference proteome</keyword>
<dbReference type="Proteomes" id="UP000570474">
    <property type="component" value="Unassembled WGS sequence"/>
</dbReference>
<evidence type="ECO:0000313" key="6">
    <source>
        <dbReference type="Proteomes" id="UP000570474"/>
    </source>
</evidence>
<comment type="similarity">
    <text evidence="1">Belongs to the AAA ATPase family.</text>
</comment>
<evidence type="ECO:0000256" key="1">
    <source>
        <dbReference type="ARBA" id="ARBA00006914"/>
    </source>
</evidence>
<name>A0A847RWP9_9BACT</name>
<dbReference type="CDD" id="cd19481">
    <property type="entry name" value="RecA-like_protease"/>
    <property type="match status" value="1"/>
</dbReference>
<dbReference type="Gene3D" id="3.40.50.300">
    <property type="entry name" value="P-loop containing nucleotide triphosphate hydrolases"/>
    <property type="match status" value="1"/>
</dbReference>
<feature type="domain" description="AAA+ ATPase" evidence="4">
    <location>
        <begin position="229"/>
        <end position="361"/>
    </location>
</feature>
<reference evidence="5 6" key="1">
    <citation type="submission" date="2020-04" db="EMBL/GenBank/DDBJ databases">
        <authorList>
            <person name="Yin C."/>
        </authorList>
    </citation>
    <scope>NUCLEOTIDE SEQUENCE [LARGE SCALE GENOMIC DNA]</scope>
    <source>
        <strain evidence="5 6">Ae27</strain>
    </source>
</reference>
<keyword evidence="2" id="KW-0547">Nucleotide-binding</keyword>
<dbReference type="PANTHER" id="PTHR23073">
    <property type="entry name" value="26S PROTEASOME REGULATORY SUBUNIT"/>
    <property type="match status" value="1"/>
</dbReference>
<organism evidence="5 6">
    <name type="scientific">Chitinophaga varians</name>
    <dbReference type="NCBI Taxonomy" id="2202339"/>
    <lineage>
        <taxon>Bacteria</taxon>
        <taxon>Pseudomonadati</taxon>
        <taxon>Bacteroidota</taxon>
        <taxon>Chitinophagia</taxon>
        <taxon>Chitinophagales</taxon>
        <taxon>Chitinophagaceae</taxon>
        <taxon>Chitinophaga</taxon>
    </lineage>
</organism>
<keyword evidence="3 5" id="KW-0067">ATP-binding</keyword>
<proteinExistence type="inferred from homology"/>
<comment type="caution">
    <text evidence="5">The sequence shown here is derived from an EMBL/GenBank/DDBJ whole genome shotgun (WGS) entry which is preliminary data.</text>
</comment>
<dbReference type="Pfam" id="PF00004">
    <property type="entry name" value="AAA"/>
    <property type="match status" value="1"/>
</dbReference>
<dbReference type="InterPro" id="IPR003959">
    <property type="entry name" value="ATPase_AAA_core"/>
</dbReference>
<dbReference type="EMBL" id="JABAIA010000003">
    <property type="protein sequence ID" value="NLR67452.1"/>
    <property type="molecule type" value="Genomic_DNA"/>
</dbReference>
<evidence type="ECO:0000256" key="3">
    <source>
        <dbReference type="ARBA" id="ARBA00022840"/>
    </source>
</evidence>
<dbReference type="InterPro" id="IPR027417">
    <property type="entry name" value="P-loop_NTPase"/>
</dbReference>
<accession>A0A847RWP9</accession>
<dbReference type="AlphaFoldDB" id="A0A847RWP9"/>
<dbReference type="GO" id="GO:0016887">
    <property type="term" value="F:ATP hydrolysis activity"/>
    <property type="evidence" value="ECO:0007669"/>
    <property type="project" value="InterPro"/>
</dbReference>
<evidence type="ECO:0000256" key="2">
    <source>
        <dbReference type="ARBA" id="ARBA00022741"/>
    </source>
</evidence>
<dbReference type="SMART" id="SM00382">
    <property type="entry name" value="AAA"/>
    <property type="match status" value="1"/>
</dbReference>
<dbReference type="InterPro" id="IPR050221">
    <property type="entry name" value="26S_Proteasome_ATPase"/>
</dbReference>
<gene>
    <name evidence="5" type="ORF">HGH92_24320</name>
</gene>
<dbReference type="InterPro" id="IPR003593">
    <property type="entry name" value="AAA+_ATPase"/>
</dbReference>
<dbReference type="GO" id="GO:0005524">
    <property type="term" value="F:ATP binding"/>
    <property type="evidence" value="ECO:0007669"/>
    <property type="project" value="UniProtKB-KW"/>
</dbReference>
<protein>
    <submittedName>
        <fullName evidence="5">ATP-binding protein</fullName>
    </submittedName>
</protein>